<keyword evidence="5" id="KW-0677">Repeat</keyword>
<dbReference type="EMBL" id="JAMSHJ010000001">
    <property type="protein sequence ID" value="KAI5441092.1"/>
    <property type="molecule type" value="Genomic_DNA"/>
</dbReference>
<keyword evidence="13" id="KW-1185">Reference proteome</keyword>
<dbReference type="PANTHER" id="PTHR48063">
    <property type="entry name" value="LRR RECEPTOR-LIKE KINASE"/>
    <property type="match status" value="1"/>
</dbReference>
<reference evidence="12 13" key="1">
    <citation type="journal article" date="2022" name="Nat. Genet.">
        <title>Improved pea reference genome and pan-genome highlight genomic features and evolutionary characteristics.</title>
        <authorList>
            <person name="Yang T."/>
            <person name="Liu R."/>
            <person name="Luo Y."/>
            <person name="Hu S."/>
            <person name="Wang D."/>
            <person name="Wang C."/>
            <person name="Pandey M.K."/>
            <person name="Ge S."/>
            <person name="Xu Q."/>
            <person name="Li N."/>
            <person name="Li G."/>
            <person name="Huang Y."/>
            <person name="Saxena R.K."/>
            <person name="Ji Y."/>
            <person name="Li M."/>
            <person name="Yan X."/>
            <person name="He Y."/>
            <person name="Liu Y."/>
            <person name="Wang X."/>
            <person name="Xiang C."/>
            <person name="Varshney R.K."/>
            <person name="Ding H."/>
            <person name="Gao S."/>
            <person name="Zong X."/>
        </authorList>
    </citation>
    <scope>NUCLEOTIDE SEQUENCE [LARGE SCALE GENOMIC DNA]</scope>
    <source>
        <strain evidence="12 13">cv. Zhongwan 6</strain>
    </source>
</reference>
<dbReference type="InterPro" id="IPR046956">
    <property type="entry name" value="RLP23-like"/>
</dbReference>
<sequence>MCRYQTLVFIIILHFSTYALLCSSDHSSFGCMQQERQALVELKGSFNDPSYRLSSWEGNDCCRWKGISCSNITGHVVKIDLRNPCYPPRGEDYQPNCSFSKSKLEAQYLHPSLSNFKYLTYLDLSGNSFNSSPIPTWFHSMNHLQHLSLSDSHFNGIIPNNLANLTKLTFLDLSFNSWLHSDDIYWLSNLSLLRYLYMSDVFLERAENLFQDQFHKETSFQH</sequence>
<dbReference type="InterPro" id="IPR001611">
    <property type="entry name" value="Leu-rich_rpt"/>
</dbReference>
<keyword evidence="3" id="KW-0812">Transmembrane</keyword>
<evidence type="ECO:0000256" key="10">
    <source>
        <dbReference type="SAM" id="SignalP"/>
    </source>
</evidence>
<name>A0A9D4YK40_PEA</name>
<dbReference type="Pfam" id="PF08263">
    <property type="entry name" value="LRRNT_2"/>
    <property type="match status" value="1"/>
</dbReference>
<keyword evidence="2" id="KW-0433">Leucine-rich repeat</keyword>
<dbReference type="Gene3D" id="3.80.10.10">
    <property type="entry name" value="Ribonuclease Inhibitor"/>
    <property type="match status" value="1"/>
</dbReference>
<feature type="domain" description="Leucine-rich repeat-containing N-terminal plant-type" evidence="11">
    <location>
        <begin position="33"/>
        <end position="70"/>
    </location>
</feature>
<evidence type="ECO:0000256" key="1">
    <source>
        <dbReference type="ARBA" id="ARBA00004479"/>
    </source>
</evidence>
<comment type="subcellular location">
    <subcellularLocation>
        <location evidence="1">Membrane</location>
        <topology evidence="1">Single-pass type I membrane protein</topology>
    </subcellularLocation>
</comment>
<dbReference type="PANTHER" id="PTHR48063:SF112">
    <property type="entry name" value="RECEPTOR LIKE PROTEIN 30-LIKE"/>
    <property type="match status" value="1"/>
</dbReference>
<dbReference type="Proteomes" id="UP001058974">
    <property type="component" value="Chromosome 1"/>
</dbReference>
<accession>A0A9D4YK40</accession>
<keyword evidence="4 10" id="KW-0732">Signal</keyword>
<evidence type="ECO:0000256" key="4">
    <source>
        <dbReference type="ARBA" id="ARBA00022729"/>
    </source>
</evidence>
<evidence type="ECO:0000313" key="13">
    <source>
        <dbReference type="Proteomes" id="UP001058974"/>
    </source>
</evidence>
<evidence type="ECO:0000256" key="5">
    <source>
        <dbReference type="ARBA" id="ARBA00022737"/>
    </source>
</evidence>
<keyword evidence="6" id="KW-1133">Transmembrane helix</keyword>
<organism evidence="12 13">
    <name type="scientific">Pisum sativum</name>
    <name type="common">Garden pea</name>
    <name type="synonym">Lathyrus oleraceus</name>
    <dbReference type="NCBI Taxonomy" id="3888"/>
    <lineage>
        <taxon>Eukaryota</taxon>
        <taxon>Viridiplantae</taxon>
        <taxon>Streptophyta</taxon>
        <taxon>Embryophyta</taxon>
        <taxon>Tracheophyta</taxon>
        <taxon>Spermatophyta</taxon>
        <taxon>Magnoliopsida</taxon>
        <taxon>eudicotyledons</taxon>
        <taxon>Gunneridae</taxon>
        <taxon>Pentapetalae</taxon>
        <taxon>rosids</taxon>
        <taxon>fabids</taxon>
        <taxon>Fabales</taxon>
        <taxon>Fabaceae</taxon>
        <taxon>Papilionoideae</taxon>
        <taxon>50 kb inversion clade</taxon>
        <taxon>NPAAA clade</taxon>
        <taxon>Hologalegina</taxon>
        <taxon>IRL clade</taxon>
        <taxon>Fabeae</taxon>
        <taxon>Lathyrus</taxon>
    </lineage>
</organism>
<evidence type="ECO:0000256" key="3">
    <source>
        <dbReference type="ARBA" id="ARBA00022692"/>
    </source>
</evidence>
<keyword evidence="8" id="KW-0675">Receptor</keyword>
<evidence type="ECO:0000256" key="6">
    <source>
        <dbReference type="ARBA" id="ARBA00022989"/>
    </source>
</evidence>
<proteinExistence type="predicted"/>
<dbReference type="Pfam" id="PF13855">
    <property type="entry name" value="LRR_8"/>
    <property type="match status" value="1"/>
</dbReference>
<dbReference type="Gramene" id="Psat01G0052300-T1">
    <property type="protein sequence ID" value="KAI5441092.1"/>
    <property type="gene ID" value="KIW84_010523"/>
</dbReference>
<evidence type="ECO:0000256" key="7">
    <source>
        <dbReference type="ARBA" id="ARBA00023136"/>
    </source>
</evidence>
<dbReference type="SUPFAM" id="SSF52058">
    <property type="entry name" value="L domain-like"/>
    <property type="match status" value="1"/>
</dbReference>
<gene>
    <name evidence="12" type="ORF">KIW84_010523</name>
</gene>
<evidence type="ECO:0000256" key="9">
    <source>
        <dbReference type="ARBA" id="ARBA00023180"/>
    </source>
</evidence>
<keyword evidence="7" id="KW-0472">Membrane</keyword>
<comment type="caution">
    <text evidence="12">The sequence shown here is derived from an EMBL/GenBank/DDBJ whole genome shotgun (WGS) entry which is preliminary data.</text>
</comment>
<feature type="signal peptide" evidence="10">
    <location>
        <begin position="1"/>
        <end position="21"/>
    </location>
</feature>
<keyword evidence="9" id="KW-0325">Glycoprotein</keyword>
<evidence type="ECO:0000313" key="12">
    <source>
        <dbReference type="EMBL" id="KAI5441092.1"/>
    </source>
</evidence>
<evidence type="ECO:0000256" key="8">
    <source>
        <dbReference type="ARBA" id="ARBA00023170"/>
    </source>
</evidence>
<evidence type="ECO:0000259" key="11">
    <source>
        <dbReference type="Pfam" id="PF08263"/>
    </source>
</evidence>
<dbReference type="InterPro" id="IPR032675">
    <property type="entry name" value="LRR_dom_sf"/>
</dbReference>
<dbReference type="AlphaFoldDB" id="A0A9D4YK40"/>
<dbReference type="GO" id="GO:0016020">
    <property type="term" value="C:membrane"/>
    <property type="evidence" value="ECO:0007669"/>
    <property type="project" value="UniProtKB-SubCell"/>
</dbReference>
<dbReference type="InterPro" id="IPR013210">
    <property type="entry name" value="LRR_N_plant-typ"/>
</dbReference>
<evidence type="ECO:0000256" key="2">
    <source>
        <dbReference type="ARBA" id="ARBA00022614"/>
    </source>
</evidence>
<protein>
    <recommendedName>
        <fullName evidence="11">Leucine-rich repeat-containing N-terminal plant-type domain-containing protein</fullName>
    </recommendedName>
</protein>
<feature type="chain" id="PRO_5038481802" description="Leucine-rich repeat-containing N-terminal plant-type domain-containing protein" evidence="10">
    <location>
        <begin position="22"/>
        <end position="222"/>
    </location>
</feature>